<evidence type="ECO:0000313" key="3">
    <source>
        <dbReference type="EMBL" id="WQG88159.1"/>
    </source>
</evidence>
<dbReference type="OrthoDB" id="9798714at2"/>
<dbReference type="EMBL" id="FPIZ01000016">
    <property type="protein sequence ID" value="SFW78157.1"/>
    <property type="molecule type" value="Genomic_DNA"/>
</dbReference>
<dbReference type="RefSeq" id="WP_072363564.1">
    <property type="nucleotide sequence ID" value="NZ_CP139972.1"/>
</dbReference>
<evidence type="ECO:0000256" key="1">
    <source>
        <dbReference type="SAM" id="SignalP"/>
    </source>
</evidence>
<evidence type="ECO:0000313" key="2">
    <source>
        <dbReference type="EMBL" id="SFW78157.1"/>
    </source>
</evidence>
<keyword evidence="5" id="KW-1185">Reference proteome</keyword>
<dbReference type="Proteomes" id="UP001326715">
    <property type="component" value="Chromosome"/>
</dbReference>
<keyword evidence="1" id="KW-0732">Signal</keyword>
<sequence length="1082" mass="123168">MKITHTLLLLFLTFSAKSQQLFWRITGPHTPHPSYLLGTTYSTGPAAFNFNDSVLIALQQAQGFAMEVDYDSLFEGIRRAKYEGEEEEGNPIRAYLSKEEYDFADKLVYEKNHQHIEDFHSKHLAVIASRITGENLLPLVGDEYPQFWLSLQADKLGKTTYHLEKVKNQLDLLFPKTVTPGFKKEFLIKIGYLKTDGSAPDLHLESRDEEMAVNFAKHFETESVFAAVDSVHISGLVKQLRQQGYTVTAVNAPTTAIAKQEREKLDKMTWFTLNKKEEGFSVELPFYPKQVKSDGRTNERYYIGGDNSSGGIVAIQDIMDQRLSQDTIFKNNLANYTRKFKGVAIATTPITFKGHTGIAASAGAKEGIWALRMFIVNNRLFSFMYGGKDTSSRDRFFNSVMFYDYTPQVVYDTFAITKAGLSVVMPSNRFAYREATYTDTYKAVDNEHHISYYLNTYLPPAGGQNDDGRFELLYPPKSVIENCQKTDSINYLRNGLAAYTVKYKHADGLISRKDVIKRGSAVFTLISTYHPNSTDSSYAKRFFNSFQLAPFQKKASWQTFTDNDSSFTVKTPVKLRYNSMVNGWENLVPDKRMIYAAWDTATQSRYRISVMSFEKYEQKGPAYTSENFITPDSNQVVINTKSYKGIVPAWEVELQDKDHHTREYRKAFISGQTAYIIQAFLPEELAKSGDGQQFLSSFRLLKREGATLQDNKLAILIQDLKSKDEEVAEKANERFAYYHANADEIPIVLNGIRDTAISEAMKVDIFRALDEVPKNNVVHEAELLFSTLTDNDAKLKLLNLLSGLPVDSAIRVFIRLAAKTDITSEAFSNDLPFNDSLYYRYMPAIIDTAIQHPAFLNAFINFSWNDSIWLQPKYGLKKLVPVLIKKFYSEADKFYAGEIDDYFHSLSSTAYILAAPGMPDDVVRGFQRMVTDSFLQMQCTAILGLINQGITVDTAIIGKVLRNIKFGHELINNLERDHQIDVIKPLLTQDIVARTSIAENKFLWFENLVGIEFLYSVPVKDEVLLLYCRYKGQRSKTYFLCGPFSKDATKPVPLHPRIVQEIGDKYPDKKEVTEKALELYNK</sequence>
<evidence type="ECO:0000313" key="5">
    <source>
        <dbReference type="Proteomes" id="UP001326715"/>
    </source>
</evidence>
<dbReference type="InterPro" id="IPR002816">
    <property type="entry name" value="TraB/PrgY/GumN_fam"/>
</dbReference>
<gene>
    <name evidence="2" type="ORF">SAMN05661012_04591</name>
    <name evidence="3" type="ORF">SR876_24845</name>
</gene>
<proteinExistence type="predicted"/>
<protein>
    <submittedName>
        <fullName evidence="3">TraB/GumN family protein</fullName>
    </submittedName>
    <submittedName>
        <fullName evidence="2">Uncharacterized conserved protein YbaP, TraB family</fullName>
    </submittedName>
</protein>
<reference evidence="3 5" key="2">
    <citation type="submission" date="2023-11" db="EMBL/GenBank/DDBJ databases">
        <title>MicrobeMod: A computational toolkit for identifying prokaryotic methylation and restriction-modification with nanopore sequencing.</title>
        <authorList>
            <person name="Crits-Christoph A."/>
            <person name="Kang S.C."/>
            <person name="Lee H."/>
            <person name="Ostrov N."/>
        </authorList>
    </citation>
    <scope>NUCLEOTIDE SEQUENCE [LARGE SCALE GENOMIC DNA]</scope>
    <source>
        <strain evidence="3 5">ATCC 23090</strain>
    </source>
</reference>
<name>A0A1K1S270_9BACT</name>
<dbReference type="EMBL" id="CP140154">
    <property type="protein sequence ID" value="WQG88159.1"/>
    <property type="molecule type" value="Genomic_DNA"/>
</dbReference>
<organism evidence="2 4">
    <name type="scientific">Chitinophaga sancti</name>
    <dbReference type="NCBI Taxonomy" id="1004"/>
    <lineage>
        <taxon>Bacteria</taxon>
        <taxon>Pseudomonadati</taxon>
        <taxon>Bacteroidota</taxon>
        <taxon>Chitinophagia</taxon>
        <taxon>Chitinophagales</taxon>
        <taxon>Chitinophagaceae</taxon>
        <taxon>Chitinophaga</taxon>
    </lineage>
</organism>
<evidence type="ECO:0000313" key="4">
    <source>
        <dbReference type="Proteomes" id="UP000183788"/>
    </source>
</evidence>
<dbReference type="Proteomes" id="UP000183788">
    <property type="component" value="Unassembled WGS sequence"/>
</dbReference>
<dbReference type="Pfam" id="PF01963">
    <property type="entry name" value="TraB_PrgY_gumN"/>
    <property type="match status" value="1"/>
</dbReference>
<reference evidence="2 4" key="1">
    <citation type="submission" date="2016-11" db="EMBL/GenBank/DDBJ databases">
        <authorList>
            <person name="Jaros S."/>
            <person name="Januszkiewicz K."/>
            <person name="Wedrychowicz H."/>
        </authorList>
    </citation>
    <scope>NUCLEOTIDE SEQUENCE [LARGE SCALE GENOMIC DNA]</scope>
    <source>
        <strain evidence="2 4">DSM 784</strain>
    </source>
</reference>
<feature type="signal peptide" evidence="1">
    <location>
        <begin position="1"/>
        <end position="18"/>
    </location>
</feature>
<dbReference type="AlphaFoldDB" id="A0A1K1S270"/>
<dbReference type="STRING" id="1004.SAMN05661012_04591"/>
<feature type="chain" id="PRO_5013154136" evidence="1">
    <location>
        <begin position="19"/>
        <end position="1082"/>
    </location>
</feature>
<accession>A0A1K1S270</accession>